<dbReference type="InterPro" id="IPR036388">
    <property type="entry name" value="WH-like_DNA-bd_sf"/>
</dbReference>
<dbReference type="CDD" id="cd00383">
    <property type="entry name" value="trans_reg_C"/>
    <property type="match status" value="1"/>
</dbReference>
<dbReference type="InterPro" id="IPR001789">
    <property type="entry name" value="Sig_transdc_resp-reg_receiver"/>
</dbReference>
<sequence>MRLLLIEDDPMIGESMEEVLRREHYAVDWVRDGDSAMLALRQDVYHLLLLDLGLPGTQGMDVLRQYRAQGGTVPVLIVTARDAPPSRVLGLDAGADDYLVKPFDIDELLARIRALLRRGKAAQQVQVAFRGLQVDMAAHTASFNGMPLHLPAREFAVLRALLDAPGSVVTKRQLEESIYGWGEEVESNAIDVHIHHLRKKLGSSFIKNIRGVGYKLATA</sequence>
<keyword evidence="1" id="KW-0805">Transcription regulation</keyword>
<dbReference type="PROSITE" id="PS50110">
    <property type="entry name" value="RESPONSE_REGULATORY"/>
    <property type="match status" value="1"/>
</dbReference>
<keyword evidence="9" id="KW-1185">Reference proteome</keyword>
<keyword evidence="4" id="KW-0597">Phosphoprotein</keyword>
<reference evidence="8 9" key="1">
    <citation type="submission" date="2019-12" db="EMBL/GenBank/DDBJ databases">
        <title>Novel species isolated from a subtropical stream in China.</title>
        <authorList>
            <person name="Lu H."/>
        </authorList>
    </citation>
    <scope>NUCLEOTIDE SEQUENCE [LARGE SCALE GENOMIC DNA]</scope>
    <source>
        <strain evidence="8 9">CY13W</strain>
    </source>
</reference>
<dbReference type="SMART" id="SM00448">
    <property type="entry name" value="REC"/>
    <property type="match status" value="1"/>
</dbReference>
<accession>A0ABW9VNY9</accession>
<name>A0ABW9VNY9_9BURK</name>
<comment type="caution">
    <text evidence="8">The sequence shown here is derived from an EMBL/GenBank/DDBJ whole genome shotgun (WGS) entry which is preliminary data.</text>
</comment>
<feature type="DNA-binding region" description="OmpR/PhoB-type" evidence="5">
    <location>
        <begin position="122"/>
        <end position="218"/>
    </location>
</feature>
<evidence type="ECO:0000256" key="3">
    <source>
        <dbReference type="ARBA" id="ARBA00023163"/>
    </source>
</evidence>
<dbReference type="Gene3D" id="3.40.50.2300">
    <property type="match status" value="1"/>
</dbReference>
<dbReference type="Pfam" id="PF00486">
    <property type="entry name" value="Trans_reg_C"/>
    <property type="match status" value="1"/>
</dbReference>
<dbReference type="RefSeq" id="WP_161040520.1">
    <property type="nucleotide sequence ID" value="NZ_WWCM01000014.1"/>
</dbReference>
<dbReference type="SUPFAM" id="SSF52172">
    <property type="entry name" value="CheY-like"/>
    <property type="match status" value="1"/>
</dbReference>
<dbReference type="PANTHER" id="PTHR48111:SF67">
    <property type="entry name" value="TRANSCRIPTIONAL REGULATORY PROTEIN TCTD"/>
    <property type="match status" value="1"/>
</dbReference>
<gene>
    <name evidence="8" type="ORF">GTP27_17910</name>
</gene>
<dbReference type="InterPro" id="IPR011006">
    <property type="entry name" value="CheY-like_superfamily"/>
</dbReference>
<evidence type="ECO:0000256" key="2">
    <source>
        <dbReference type="ARBA" id="ARBA00023125"/>
    </source>
</evidence>
<proteinExistence type="predicted"/>
<dbReference type="InterPro" id="IPR001867">
    <property type="entry name" value="OmpR/PhoB-type_DNA-bd"/>
</dbReference>
<dbReference type="PROSITE" id="PS51755">
    <property type="entry name" value="OMPR_PHOB"/>
    <property type="match status" value="1"/>
</dbReference>
<feature type="modified residue" description="4-aspartylphosphate" evidence="4">
    <location>
        <position position="51"/>
    </location>
</feature>
<evidence type="ECO:0000259" key="6">
    <source>
        <dbReference type="PROSITE" id="PS50110"/>
    </source>
</evidence>
<dbReference type="PANTHER" id="PTHR48111">
    <property type="entry name" value="REGULATOR OF RPOS"/>
    <property type="match status" value="1"/>
</dbReference>
<dbReference type="Pfam" id="PF00072">
    <property type="entry name" value="Response_reg"/>
    <property type="match status" value="1"/>
</dbReference>
<feature type="domain" description="Response regulatory" evidence="6">
    <location>
        <begin position="2"/>
        <end position="116"/>
    </location>
</feature>
<evidence type="ECO:0000256" key="1">
    <source>
        <dbReference type="ARBA" id="ARBA00023015"/>
    </source>
</evidence>
<evidence type="ECO:0000259" key="7">
    <source>
        <dbReference type="PROSITE" id="PS51755"/>
    </source>
</evidence>
<keyword evidence="3" id="KW-0804">Transcription</keyword>
<dbReference type="SMART" id="SM00862">
    <property type="entry name" value="Trans_reg_C"/>
    <property type="match status" value="1"/>
</dbReference>
<evidence type="ECO:0000313" key="8">
    <source>
        <dbReference type="EMBL" id="MYM41195.1"/>
    </source>
</evidence>
<dbReference type="Proteomes" id="UP000478090">
    <property type="component" value="Unassembled WGS sequence"/>
</dbReference>
<evidence type="ECO:0000256" key="5">
    <source>
        <dbReference type="PROSITE-ProRule" id="PRU01091"/>
    </source>
</evidence>
<dbReference type="EMBL" id="WWCM01000014">
    <property type="protein sequence ID" value="MYM41195.1"/>
    <property type="molecule type" value="Genomic_DNA"/>
</dbReference>
<protein>
    <submittedName>
        <fullName evidence="8">Response regulator</fullName>
    </submittedName>
</protein>
<organism evidence="8 9">
    <name type="scientific">Duganella qianjiadongensis</name>
    <dbReference type="NCBI Taxonomy" id="2692176"/>
    <lineage>
        <taxon>Bacteria</taxon>
        <taxon>Pseudomonadati</taxon>
        <taxon>Pseudomonadota</taxon>
        <taxon>Betaproteobacteria</taxon>
        <taxon>Burkholderiales</taxon>
        <taxon>Oxalobacteraceae</taxon>
        <taxon>Telluria group</taxon>
        <taxon>Duganella</taxon>
    </lineage>
</organism>
<keyword evidence="2 5" id="KW-0238">DNA-binding</keyword>
<feature type="domain" description="OmpR/PhoB-type" evidence="7">
    <location>
        <begin position="122"/>
        <end position="218"/>
    </location>
</feature>
<dbReference type="Gene3D" id="1.10.10.10">
    <property type="entry name" value="Winged helix-like DNA-binding domain superfamily/Winged helix DNA-binding domain"/>
    <property type="match status" value="1"/>
</dbReference>
<evidence type="ECO:0000256" key="4">
    <source>
        <dbReference type="PROSITE-ProRule" id="PRU00169"/>
    </source>
</evidence>
<dbReference type="Gene3D" id="6.10.250.690">
    <property type="match status" value="1"/>
</dbReference>
<evidence type="ECO:0000313" key="9">
    <source>
        <dbReference type="Proteomes" id="UP000478090"/>
    </source>
</evidence>
<dbReference type="InterPro" id="IPR039420">
    <property type="entry name" value="WalR-like"/>
</dbReference>